<dbReference type="AlphaFoldDB" id="M1Q1H8"/>
<proteinExistence type="predicted"/>
<dbReference type="InterPro" id="IPR014871">
    <property type="entry name" value="dUTPase/dCTP_pyrophosphatase"/>
</dbReference>
<gene>
    <name evidence="1" type="ORF">FLSS-17_0005</name>
</gene>
<reference evidence="1" key="1">
    <citation type="journal article" date="2013" name="Syst. Appl. Microbiol.">
        <title>New insights into the archaeal diversity of a hypersaline microbial mat obtained by a metagenomic approach.</title>
        <authorList>
            <person name="Lopez-Lopez A."/>
            <person name="Richter M."/>
            <person name="Pena A."/>
            <person name="Tamames J."/>
            <person name="Rossello-Mora R."/>
        </authorList>
    </citation>
    <scope>NUCLEOTIDE SEQUENCE</scope>
</reference>
<sequence length="185" mass="21089">MPEFSLNTQNGEIGDLRVKIGTSLFPEGRYDFSVSQEDGEEADIEFSDAEELFIFADKLRKRAVELMDPECEEGTGALPVLLKEQEDLDQLIRNERDVSWESKAAELNDLTTALGQEVEELRNTTDWKWWSENSGLKEEEAKEELIDVFFFALSAANLLGLSTGEILRLYKNKAVTNRERVQGDY</sequence>
<evidence type="ECO:0000313" key="1">
    <source>
        <dbReference type="EMBL" id="AGF93097.1"/>
    </source>
</evidence>
<name>M1Q1H8_9ZZZZ</name>
<dbReference type="EMBL" id="JX684082">
    <property type="protein sequence ID" value="AGF93097.1"/>
    <property type="molecule type" value="Genomic_DNA"/>
</dbReference>
<organism evidence="1">
    <name type="scientific">uncultured organism</name>
    <dbReference type="NCBI Taxonomy" id="155900"/>
    <lineage>
        <taxon>unclassified sequences</taxon>
        <taxon>environmental samples</taxon>
    </lineage>
</organism>
<protein>
    <submittedName>
        <fullName evidence="1">dUTPase superfamily</fullName>
    </submittedName>
</protein>
<dbReference type="Pfam" id="PF08761">
    <property type="entry name" value="dUTPase_2"/>
    <property type="match status" value="1"/>
</dbReference>
<dbReference type="CDD" id="cd11527">
    <property type="entry name" value="NTP-PPase_dUTPase"/>
    <property type="match status" value="1"/>
</dbReference>
<accession>M1Q1H8</accession>
<dbReference type="Gene3D" id="1.10.4010.10">
    <property type="entry name" value="Type II deoxyuridine triphosphatase"/>
    <property type="match status" value="1"/>
</dbReference>
<dbReference type="SUPFAM" id="SSF101386">
    <property type="entry name" value="all-alpha NTP pyrophosphatases"/>
    <property type="match status" value="1"/>
</dbReference>